<evidence type="ECO:0000259" key="10">
    <source>
        <dbReference type="PROSITE" id="PS50880"/>
    </source>
</evidence>
<evidence type="ECO:0000259" key="11">
    <source>
        <dbReference type="PROSITE" id="PS52039"/>
    </source>
</evidence>
<feature type="site" description="Interaction with DNA" evidence="8">
    <location>
        <position position="83"/>
    </location>
</feature>
<evidence type="ECO:0000256" key="8">
    <source>
        <dbReference type="HAMAP-Rule" id="MF_00952"/>
    </source>
</evidence>
<dbReference type="InterPro" id="IPR006171">
    <property type="entry name" value="TOPRIM_dom"/>
</dbReference>
<dbReference type="PROSITE" id="PS52039">
    <property type="entry name" value="TOPO_IA_2"/>
    <property type="match status" value="1"/>
</dbReference>
<feature type="site" description="Interaction with DNA" evidence="8">
    <location>
        <position position="202"/>
    </location>
</feature>
<dbReference type="PRINTS" id="PR00417">
    <property type="entry name" value="PRTPISMRASEI"/>
</dbReference>
<feature type="region of interest" description="Disordered" evidence="9">
    <location>
        <begin position="899"/>
        <end position="943"/>
    </location>
</feature>
<comment type="subunit">
    <text evidence="8">Monomer.</text>
</comment>
<evidence type="ECO:0000256" key="6">
    <source>
        <dbReference type="ARBA" id="ARBA00023125"/>
    </source>
</evidence>
<evidence type="ECO:0000256" key="9">
    <source>
        <dbReference type="SAM" id="MobiDB-lite"/>
    </source>
</evidence>
<feature type="site" description="Interaction with DNA" evidence="8">
    <location>
        <position position="218"/>
    </location>
</feature>
<dbReference type="Pfam" id="PF13368">
    <property type="entry name" value="Toprim_C_rpt"/>
    <property type="match status" value="3"/>
</dbReference>
<evidence type="ECO:0000256" key="4">
    <source>
        <dbReference type="ARBA" id="ARBA00022842"/>
    </source>
</evidence>
<dbReference type="HAMAP" id="MF_00952">
    <property type="entry name" value="Topoisom_1_prok"/>
    <property type="match status" value="1"/>
</dbReference>
<dbReference type="InterPro" id="IPR013825">
    <property type="entry name" value="Topo_IA_cen_sub2"/>
</dbReference>
<reference evidence="12 13" key="1">
    <citation type="submission" date="2019-02" db="EMBL/GenBank/DDBJ databases">
        <title>Deep-cultivation of Planctomycetes and their phenomic and genomic characterization uncovers novel biology.</title>
        <authorList>
            <person name="Wiegand S."/>
            <person name="Jogler M."/>
            <person name="Boedeker C."/>
            <person name="Pinto D."/>
            <person name="Vollmers J."/>
            <person name="Rivas-Marin E."/>
            <person name="Kohn T."/>
            <person name="Peeters S.H."/>
            <person name="Heuer A."/>
            <person name="Rast P."/>
            <person name="Oberbeckmann S."/>
            <person name="Bunk B."/>
            <person name="Jeske O."/>
            <person name="Meyerdierks A."/>
            <person name="Storesund J.E."/>
            <person name="Kallscheuer N."/>
            <person name="Luecker S."/>
            <person name="Lage O.M."/>
            <person name="Pohl T."/>
            <person name="Merkel B.J."/>
            <person name="Hornburger P."/>
            <person name="Mueller R.-W."/>
            <person name="Bruemmer F."/>
            <person name="Labrenz M."/>
            <person name="Spormann A.M."/>
            <person name="Op den Camp H."/>
            <person name="Overmann J."/>
            <person name="Amann R."/>
            <person name="Jetten M.S.M."/>
            <person name="Mascher T."/>
            <person name="Medema M.H."/>
            <person name="Devos D.P."/>
            <person name="Kaster A.-K."/>
            <person name="Ovreas L."/>
            <person name="Rohde M."/>
            <person name="Galperin M.Y."/>
            <person name="Jogler C."/>
        </authorList>
    </citation>
    <scope>NUCLEOTIDE SEQUENCE [LARGE SCALE GENOMIC DNA]</scope>
    <source>
        <strain evidence="12 13">Pla110</strain>
    </source>
</reference>
<keyword evidence="6 8" id="KW-0238">DNA-binding</keyword>
<dbReference type="GO" id="GO:0003917">
    <property type="term" value="F:DNA topoisomerase type I (single strand cut, ATP-independent) activity"/>
    <property type="evidence" value="ECO:0007669"/>
    <property type="project" value="UniProtKB-UniRule"/>
</dbReference>
<dbReference type="InterPro" id="IPR023406">
    <property type="entry name" value="Topo_IA_AS"/>
</dbReference>
<dbReference type="InterPro" id="IPR003601">
    <property type="entry name" value="Topo_IA_2"/>
</dbReference>
<dbReference type="InterPro" id="IPR000380">
    <property type="entry name" value="Topo_IA"/>
</dbReference>
<dbReference type="CDD" id="cd00186">
    <property type="entry name" value="TOP1Ac"/>
    <property type="match status" value="1"/>
</dbReference>
<dbReference type="Gene3D" id="1.10.460.10">
    <property type="entry name" value="Topoisomerase I, domain 2"/>
    <property type="match status" value="1"/>
</dbReference>
<dbReference type="Proteomes" id="UP000317178">
    <property type="component" value="Chromosome"/>
</dbReference>
<dbReference type="InterPro" id="IPR025589">
    <property type="entry name" value="Toprim_C_rpt"/>
</dbReference>
<keyword evidence="5 8" id="KW-0799">Topoisomerase</keyword>
<evidence type="ECO:0000256" key="1">
    <source>
        <dbReference type="ARBA" id="ARBA00000213"/>
    </source>
</evidence>
<dbReference type="PROSITE" id="PS50880">
    <property type="entry name" value="TOPRIM"/>
    <property type="match status" value="1"/>
</dbReference>
<evidence type="ECO:0000313" key="12">
    <source>
        <dbReference type="EMBL" id="QDU79534.1"/>
    </source>
</evidence>
<feature type="site" description="Interaction with DNA" evidence="8">
    <location>
        <position position="567"/>
    </location>
</feature>
<dbReference type="NCBIfam" id="TIGR01051">
    <property type="entry name" value="topA_bact"/>
    <property type="match status" value="1"/>
</dbReference>
<dbReference type="SMART" id="SM00437">
    <property type="entry name" value="TOP1Ac"/>
    <property type="match status" value="1"/>
</dbReference>
<dbReference type="InterPro" id="IPR013824">
    <property type="entry name" value="Topo_IA_cen_sub1"/>
</dbReference>
<dbReference type="Pfam" id="PF01131">
    <property type="entry name" value="Topoisom_bac"/>
    <property type="match status" value="1"/>
</dbReference>
<dbReference type="InterPro" id="IPR003602">
    <property type="entry name" value="Topo_IA_DNA-bd_dom"/>
</dbReference>
<dbReference type="PANTHER" id="PTHR42785">
    <property type="entry name" value="DNA TOPOISOMERASE, TYPE IA, CORE"/>
    <property type="match status" value="1"/>
</dbReference>
<feature type="compositionally biased region" description="Basic residues" evidence="9">
    <location>
        <begin position="904"/>
        <end position="943"/>
    </location>
</feature>
<feature type="site" description="Interaction with DNA" evidence="8">
    <location>
        <position position="211"/>
    </location>
</feature>
<evidence type="ECO:0000313" key="13">
    <source>
        <dbReference type="Proteomes" id="UP000317178"/>
    </source>
</evidence>
<dbReference type="SMART" id="SM00493">
    <property type="entry name" value="TOPRIM"/>
    <property type="match status" value="1"/>
</dbReference>
<dbReference type="CDD" id="cd03363">
    <property type="entry name" value="TOPRIM_TopoIA_TopoI"/>
    <property type="match status" value="1"/>
</dbReference>
<dbReference type="PANTHER" id="PTHR42785:SF1">
    <property type="entry name" value="DNA TOPOISOMERASE"/>
    <property type="match status" value="1"/>
</dbReference>
<dbReference type="GO" id="GO:0006265">
    <property type="term" value="P:DNA topological change"/>
    <property type="evidence" value="ECO:0007669"/>
    <property type="project" value="UniProtKB-UniRule"/>
</dbReference>
<keyword evidence="7 8" id="KW-0413">Isomerase</keyword>
<dbReference type="Pfam" id="PF01751">
    <property type="entry name" value="Toprim"/>
    <property type="match status" value="1"/>
</dbReference>
<organism evidence="12 13">
    <name type="scientific">Polystyrenella longa</name>
    <dbReference type="NCBI Taxonomy" id="2528007"/>
    <lineage>
        <taxon>Bacteria</taxon>
        <taxon>Pseudomonadati</taxon>
        <taxon>Planctomycetota</taxon>
        <taxon>Planctomycetia</taxon>
        <taxon>Planctomycetales</taxon>
        <taxon>Planctomycetaceae</taxon>
        <taxon>Polystyrenella</taxon>
    </lineage>
</organism>
<dbReference type="EC" id="5.6.2.1" evidence="8"/>
<keyword evidence="13" id="KW-1185">Reference proteome</keyword>
<comment type="similarity">
    <text evidence="2 8">Belongs to the type IA topoisomerase family.</text>
</comment>
<protein>
    <recommendedName>
        <fullName evidence="8">DNA topoisomerase 1</fullName>
        <ecNumber evidence="8">5.6.2.1</ecNumber>
    </recommendedName>
    <alternativeName>
        <fullName evidence="8">DNA topoisomerase I</fullName>
    </alternativeName>
</protein>
<comment type="catalytic activity">
    <reaction evidence="1 8">
        <text>ATP-independent breakage of single-stranded DNA, followed by passage and rejoining.</text>
        <dbReference type="EC" id="5.6.2.1"/>
    </reaction>
</comment>
<sequence length="943" mass="105509">MTTQLYKYLNYTETGNLYRFRLTFPQHSYPTSMLDQPQHTGTGVSAIVSKKKKALVIVESPAKAKKISGYLGPDYIVKASMGHVRDLPASASEIPKAVKKEDWATLSVNVNNNFEPLYVVPKEKKKLIKELKDDLAQSEELLIATDEDREGESIGWHLIQLLEPKVPVKRMVFSEITKEAILEAIGNPRELDEDLVAAQETRRVVDRLYGYTLSPLLWKKVKPRISAGRVQSVAVRVLVQREWERIAFHSGTYWDLKALLKTTENQEFEATLSTVDGKKVASGKDFDENTGKLKEGSDVVLLNESDATGLVTKLKTADWQVSDVEERNQVRRPYPPFTTSTLQQESNRKLNMSARDTMRVAQRLYENGQITYMRTDSVNLSQEAITAARKCVNDRYGDEYLYSEVRQFSNKSKNAQEAHEAIRPAGTKMKTAEELGLTGQEAKLYALIWKRTVATQMEEAKLLFQSVTIKSENTEFRASGRHVVFPGFFRAYVEGSDDPEAALDDQESALPPLKKEDKLKCDNPEAISHETKPPARYTEASLVRKLESEAIGRPSTYASIIGTIQDRGYSIKSGNQLIPTYLGMAVTNLLELFFPNLVDLNFTARMEQSLDDIATGDGERLPYLERFYQGEEGLSNQVKVKEETIDPRAACTLKFRNIDTDIRVGKYGPFVERMMEDGESITVSIPDEIPPAELTGETVDKLVLLKAQGPQSLGSNEDGLPIYVKSGPFGPYVQLGDIDEEAETKPKRVSIPKNIDATTVGLEMAQKLLELPKRLGRHPETTKVVNAGVGRFGPYVTHDKIFKSFGKDGTTEIDGVKYDVMNVTLDAAIEMLKTAKRKAAPEPIKTLGNFPEEDKPVAIFDGRYGPYIKYGRINVTVPKEKDIDSITLEEAVVLINQKAEQKGIKKTPTKKKASKKKAAKKKATKKKSAKKKAAKKTAKKEES</sequence>
<feature type="region of interest" description="Interaction with DNA" evidence="8">
    <location>
        <begin position="226"/>
        <end position="231"/>
    </location>
</feature>
<evidence type="ECO:0000256" key="5">
    <source>
        <dbReference type="ARBA" id="ARBA00023029"/>
    </source>
</evidence>
<dbReference type="SUPFAM" id="SSF56712">
    <property type="entry name" value="Prokaryotic type I DNA topoisomerase"/>
    <property type="match status" value="1"/>
</dbReference>
<dbReference type="GO" id="GO:0046872">
    <property type="term" value="F:metal ion binding"/>
    <property type="evidence" value="ECO:0007669"/>
    <property type="project" value="UniProtKB-KW"/>
</dbReference>
<dbReference type="InterPro" id="IPR034149">
    <property type="entry name" value="TOPRIM_TopoI"/>
</dbReference>
<dbReference type="Gene3D" id="3.40.50.140">
    <property type="match status" value="1"/>
</dbReference>
<feature type="site" description="Interaction with DNA" evidence="8">
    <location>
        <position position="374"/>
    </location>
</feature>
<dbReference type="KEGG" id="plon:Pla110_12450"/>
<dbReference type="PROSITE" id="PS00396">
    <property type="entry name" value="TOPO_IA_1"/>
    <property type="match status" value="1"/>
</dbReference>
<feature type="domain" description="Topo IA-type catalytic" evidence="11">
    <location>
        <begin position="192"/>
        <end position="635"/>
    </location>
</feature>
<feature type="site" description="Interaction with DNA" evidence="8">
    <location>
        <position position="203"/>
    </location>
</feature>
<dbReference type="GO" id="GO:0003677">
    <property type="term" value="F:DNA binding"/>
    <property type="evidence" value="ECO:0007669"/>
    <property type="project" value="UniProtKB-KW"/>
</dbReference>
<name>A0A518CK26_9PLAN</name>
<dbReference type="InterPro" id="IPR005733">
    <property type="entry name" value="TopoI_bac-type"/>
</dbReference>
<dbReference type="InterPro" id="IPR013826">
    <property type="entry name" value="Topo_IA_cen_sub3"/>
</dbReference>
<comment type="function">
    <text evidence="8">Releases the supercoiling and torsional tension of DNA, which is introduced during the DNA replication and transcription, by transiently cleaving and rejoining one strand of the DNA duplex. Introduces a single-strand break via transesterification at a target site in duplex DNA. The scissile phosphodiester is attacked by the catalytic tyrosine of the enzyme, resulting in the formation of a DNA-(5'-phosphotyrosyl)-enzyme intermediate and the expulsion of a 3'-OH DNA strand. The free DNA strand then undergoes passage around the unbroken strand, thus removing DNA supercoils. Finally, in the religation step, the DNA 3'-OH attacks the covalent intermediate to expel the active-site tyrosine and restore the DNA phosphodiester backbone.</text>
</comment>
<dbReference type="Gene3D" id="1.10.290.10">
    <property type="entry name" value="Topoisomerase I, domain 4"/>
    <property type="match status" value="1"/>
</dbReference>
<dbReference type="SMART" id="SM00436">
    <property type="entry name" value="TOP1Bc"/>
    <property type="match status" value="1"/>
</dbReference>
<proteinExistence type="inferred from homology"/>
<feature type="site" description="Interaction with DNA" evidence="8">
    <location>
        <position position="206"/>
    </location>
</feature>
<feature type="active site" description="O-(5'-phospho-DNA)-tyrosine intermediate" evidence="8">
    <location>
        <position position="372"/>
    </location>
</feature>
<accession>A0A518CK26</accession>
<evidence type="ECO:0000256" key="2">
    <source>
        <dbReference type="ARBA" id="ARBA00009446"/>
    </source>
</evidence>
<dbReference type="InterPro" id="IPR013497">
    <property type="entry name" value="Topo_IA_cen"/>
</dbReference>
<dbReference type="EMBL" id="CP036281">
    <property type="protein sequence ID" value="QDU79534.1"/>
    <property type="molecule type" value="Genomic_DNA"/>
</dbReference>
<evidence type="ECO:0000256" key="3">
    <source>
        <dbReference type="ARBA" id="ARBA00022723"/>
    </source>
</evidence>
<dbReference type="InterPro" id="IPR028612">
    <property type="entry name" value="Topoisom_1_IA"/>
</dbReference>
<keyword evidence="3" id="KW-0479">Metal-binding</keyword>
<dbReference type="Gene3D" id="2.70.20.10">
    <property type="entry name" value="Topoisomerase I, domain 3"/>
    <property type="match status" value="1"/>
</dbReference>
<dbReference type="InterPro" id="IPR023405">
    <property type="entry name" value="Topo_IA_core_domain"/>
</dbReference>
<keyword evidence="4" id="KW-0460">Magnesium</keyword>
<dbReference type="AlphaFoldDB" id="A0A518CK26"/>
<gene>
    <name evidence="8 12" type="primary">topA</name>
    <name evidence="12" type="ORF">Pla110_12450</name>
</gene>
<evidence type="ECO:0000256" key="7">
    <source>
        <dbReference type="ARBA" id="ARBA00023235"/>
    </source>
</evidence>
<feature type="domain" description="Toprim" evidence="10">
    <location>
        <begin position="53"/>
        <end position="177"/>
    </location>
</feature>